<evidence type="ECO:0000313" key="2">
    <source>
        <dbReference type="Proteomes" id="UP000579153"/>
    </source>
</evidence>
<organism evidence="1 2">
    <name type="scientific">Nonomuraea jabiensis</name>
    <dbReference type="NCBI Taxonomy" id="882448"/>
    <lineage>
        <taxon>Bacteria</taxon>
        <taxon>Bacillati</taxon>
        <taxon>Actinomycetota</taxon>
        <taxon>Actinomycetes</taxon>
        <taxon>Streptosporangiales</taxon>
        <taxon>Streptosporangiaceae</taxon>
        <taxon>Nonomuraea</taxon>
    </lineage>
</organism>
<sequence length="39" mass="4429">MTRASYTNPHLTLPYAEVPGRYWTDSHVQDIGSPRRAAL</sequence>
<reference evidence="1 2" key="1">
    <citation type="submission" date="2020-08" db="EMBL/GenBank/DDBJ databases">
        <title>Sequencing the genomes of 1000 actinobacteria strains.</title>
        <authorList>
            <person name="Klenk H.-P."/>
        </authorList>
    </citation>
    <scope>NUCLEOTIDE SEQUENCE [LARGE SCALE GENOMIC DNA]</scope>
    <source>
        <strain evidence="1 2">DSM 45507</strain>
    </source>
</reference>
<protein>
    <submittedName>
        <fullName evidence="1">Uncharacterized protein</fullName>
    </submittedName>
</protein>
<keyword evidence="2" id="KW-1185">Reference proteome</keyword>
<name>A0A7W9LGU7_9ACTN</name>
<accession>A0A7W9LGU7</accession>
<comment type="caution">
    <text evidence="1">The sequence shown here is derived from an EMBL/GenBank/DDBJ whole genome shotgun (WGS) entry which is preliminary data.</text>
</comment>
<proteinExistence type="predicted"/>
<gene>
    <name evidence="1" type="ORF">HD596_010097</name>
</gene>
<dbReference type="Proteomes" id="UP000579153">
    <property type="component" value="Unassembled WGS sequence"/>
</dbReference>
<dbReference type="EMBL" id="JACHMB010000001">
    <property type="protein sequence ID" value="MBB5783341.1"/>
    <property type="molecule type" value="Genomic_DNA"/>
</dbReference>
<dbReference type="AlphaFoldDB" id="A0A7W9LGU7"/>
<evidence type="ECO:0000313" key="1">
    <source>
        <dbReference type="EMBL" id="MBB5783341.1"/>
    </source>
</evidence>